<protein>
    <submittedName>
        <fullName evidence="2">DsrE/DsrF/DrsH-like family protein</fullName>
    </submittedName>
</protein>
<dbReference type="Pfam" id="PF13686">
    <property type="entry name" value="DrsE_2"/>
    <property type="match status" value="1"/>
</dbReference>
<reference evidence="2" key="1">
    <citation type="submission" date="2019-03" db="EMBL/GenBank/DDBJ databases">
        <title>Lake Tanganyika Metagenome-Assembled Genomes (MAGs).</title>
        <authorList>
            <person name="Tran P."/>
        </authorList>
    </citation>
    <scope>NUCLEOTIDE SEQUENCE</scope>
    <source>
        <strain evidence="2">M_DeepCast_400m_m2_100</strain>
    </source>
</reference>
<evidence type="ECO:0000313" key="2">
    <source>
        <dbReference type="EMBL" id="MBM3317858.1"/>
    </source>
</evidence>
<dbReference type="EMBL" id="VGIY01000204">
    <property type="protein sequence ID" value="MBM3317858.1"/>
    <property type="molecule type" value="Genomic_DNA"/>
</dbReference>
<feature type="transmembrane region" description="Helical" evidence="1">
    <location>
        <begin position="39"/>
        <end position="63"/>
    </location>
</feature>
<keyword evidence="1" id="KW-0812">Transmembrane</keyword>
<proteinExistence type="predicted"/>
<evidence type="ECO:0000256" key="1">
    <source>
        <dbReference type="SAM" id="Phobius"/>
    </source>
</evidence>
<dbReference type="PANTHER" id="PTHR34655:SF2">
    <property type="entry name" value="PEROXIREDOXIN FAMILY PROTEIN"/>
    <property type="match status" value="1"/>
</dbReference>
<evidence type="ECO:0000313" key="3">
    <source>
        <dbReference type="Proteomes" id="UP000748308"/>
    </source>
</evidence>
<organism evidence="2 3">
    <name type="scientific">Eiseniibacteriota bacterium</name>
    <dbReference type="NCBI Taxonomy" id="2212470"/>
    <lineage>
        <taxon>Bacteria</taxon>
        <taxon>Candidatus Eiseniibacteriota</taxon>
    </lineage>
</organism>
<comment type="caution">
    <text evidence="2">The sequence shown here is derived from an EMBL/GenBank/DDBJ whole genome shotgun (WGS) entry which is preliminary data.</text>
</comment>
<gene>
    <name evidence="2" type="ORF">FJY75_08385</name>
</gene>
<accession>A0A937X8I5</accession>
<dbReference type="PANTHER" id="PTHR34655">
    <property type="entry name" value="CONSERVED WITHIN P. AEROPHILUM"/>
    <property type="match status" value="1"/>
</dbReference>
<keyword evidence="1" id="KW-1133">Transmembrane helix</keyword>
<dbReference type="InterPro" id="IPR032836">
    <property type="entry name" value="DsrE2-like"/>
</dbReference>
<dbReference type="Proteomes" id="UP000748308">
    <property type="component" value="Unassembled WGS sequence"/>
</dbReference>
<dbReference type="Gene3D" id="3.40.1260.10">
    <property type="entry name" value="DsrEFH-like"/>
    <property type="match status" value="1"/>
</dbReference>
<dbReference type="AlphaFoldDB" id="A0A937X8I5"/>
<dbReference type="InterPro" id="IPR027396">
    <property type="entry name" value="DsrEFH-like"/>
</dbReference>
<sequence>MNQSVEAQLTELREKIAAMPPGPQPKLSLIVFSGELDKLIAAMIIATGAVAMGMQVVLFFTFWGTAALRDPKVNAGGKDFMATMFGWMLPKGRNQLKLSKMHMAGMGTAMLKGLMRKKNAPSLDQLFEIAGQLGVQIKVCEMSMDLMGFRREEIIAYPHLDYCGVATFLAEARESQVQLFI</sequence>
<dbReference type="SUPFAM" id="SSF75169">
    <property type="entry name" value="DsrEFH-like"/>
    <property type="match status" value="1"/>
</dbReference>
<name>A0A937X8I5_UNCEI</name>
<keyword evidence="1" id="KW-0472">Membrane</keyword>